<keyword evidence="3 6" id="KW-1133">Transmembrane helix</keyword>
<evidence type="ECO:0000256" key="3">
    <source>
        <dbReference type="ARBA" id="ARBA00022989"/>
    </source>
</evidence>
<gene>
    <name evidence="8" type="ORF">BO70DRAFT_426215</name>
</gene>
<dbReference type="AlphaFoldDB" id="A0A317WTW5"/>
<dbReference type="InterPro" id="IPR006694">
    <property type="entry name" value="Fatty_acid_hydroxylase"/>
</dbReference>
<keyword evidence="9" id="KW-1185">Reference proteome</keyword>
<feature type="transmembrane region" description="Helical" evidence="6">
    <location>
        <begin position="48"/>
        <end position="72"/>
    </location>
</feature>
<reference evidence="8 9" key="1">
    <citation type="submission" date="2016-12" db="EMBL/GenBank/DDBJ databases">
        <title>The genomes of Aspergillus section Nigri reveals drivers in fungal speciation.</title>
        <authorList>
            <consortium name="DOE Joint Genome Institute"/>
            <person name="Vesth T.C."/>
            <person name="Nybo J."/>
            <person name="Theobald S."/>
            <person name="Brandl J."/>
            <person name="Frisvad J.C."/>
            <person name="Nielsen K.F."/>
            <person name="Lyhne E.K."/>
            <person name="Kogle M.E."/>
            <person name="Kuo A."/>
            <person name="Riley R."/>
            <person name="Clum A."/>
            <person name="Nolan M."/>
            <person name="Lipzen A."/>
            <person name="Salamov A."/>
            <person name="Henrissat B."/>
            <person name="Wiebenga A."/>
            <person name="De Vries R.P."/>
            <person name="Grigoriev I.V."/>
            <person name="Mortensen U.H."/>
            <person name="Andersen M.R."/>
            <person name="Baker S.E."/>
        </authorList>
    </citation>
    <scope>NUCLEOTIDE SEQUENCE [LARGE SCALE GENOMIC DNA]</scope>
    <source>
        <strain evidence="8 9">CBS 117.55</strain>
    </source>
</reference>
<evidence type="ECO:0000256" key="5">
    <source>
        <dbReference type="SAM" id="MobiDB-lite"/>
    </source>
</evidence>
<keyword evidence="4 6" id="KW-0472">Membrane</keyword>
<dbReference type="Pfam" id="PF04116">
    <property type="entry name" value="FA_hydroxylase"/>
    <property type="match status" value="1"/>
</dbReference>
<dbReference type="Proteomes" id="UP000247233">
    <property type="component" value="Unassembled WGS sequence"/>
</dbReference>
<organism evidence="8 9">
    <name type="scientific">Aspergillus heteromorphus CBS 117.55</name>
    <dbReference type="NCBI Taxonomy" id="1448321"/>
    <lineage>
        <taxon>Eukaryota</taxon>
        <taxon>Fungi</taxon>
        <taxon>Dikarya</taxon>
        <taxon>Ascomycota</taxon>
        <taxon>Pezizomycotina</taxon>
        <taxon>Eurotiomycetes</taxon>
        <taxon>Eurotiomycetidae</taxon>
        <taxon>Eurotiales</taxon>
        <taxon>Aspergillaceae</taxon>
        <taxon>Aspergillus</taxon>
        <taxon>Aspergillus subgen. Circumdati</taxon>
    </lineage>
</organism>
<accession>A0A317WTW5</accession>
<feature type="transmembrane region" description="Helical" evidence="6">
    <location>
        <begin position="104"/>
        <end position="129"/>
    </location>
</feature>
<dbReference type="EMBL" id="MSFL01000003">
    <property type="protein sequence ID" value="PWY89769.1"/>
    <property type="molecule type" value="Genomic_DNA"/>
</dbReference>
<evidence type="ECO:0000256" key="2">
    <source>
        <dbReference type="ARBA" id="ARBA00022692"/>
    </source>
</evidence>
<evidence type="ECO:0000256" key="1">
    <source>
        <dbReference type="ARBA" id="ARBA00004370"/>
    </source>
</evidence>
<comment type="caution">
    <text evidence="8">The sequence shown here is derived from an EMBL/GenBank/DDBJ whole genome shotgun (WGS) entry which is preliminary data.</text>
</comment>
<feature type="region of interest" description="Disordered" evidence="5">
    <location>
        <begin position="307"/>
        <end position="348"/>
    </location>
</feature>
<dbReference type="GO" id="GO:0008610">
    <property type="term" value="P:lipid biosynthetic process"/>
    <property type="evidence" value="ECO:0007669"/>
    <property type="project" value="InterPro"/>
</dbReference>
<feature type="compositionally biased region" description="Low complexity" evidence="5">
    <location>
        <begin position="315"/>
        <end position="330"/>
    </location>
</feature>
<comment type="subcellular location">
    <subcellularLocation>
        <location evidence="1">Membrane</location>
    </subcellularLocation>
</comment>
<feature type="compositionally biased region" description="Basic and acidic residues" evidence="5">
    <location>
        <begin position="336"/>
        <end position="348"/>
    </location>
</feature>
<evidence type="ECO:0000259" key="7">
    <source>
        <dbReference type="Pfam" id="PF04116"/>
    </source>
</evidence>
<dbReference type="RefSeq" id="XP_025402600.1">
    <property type="nucleotide sequence ID" value="XM_025547761.1"/>
</dbReference>
<feature type="domain" description="Fatty acid hydroxylase" evidence="7">
    <location>
        <begin position="153"/>
        <end position="289"/>
    </location>
</feature>
<keyword evidence="2 6" id="KW-0812">Transmembrane</keyword>
<evidence type="ECO:0000256" key="4">
    <source>
        <dbReference type="ARBA" id="ARBA00023136"/>
    </source>
</evidence>
<sequence length="372" mass="42311">MTSVFAVPFLALFVLPSIASYSTTLNVIFFYMTWTTLILSHSPFKVELIGTIAVRLVFYVLPSLLFFLFDIFTPSAAVVLKAQGEFGLPAGSKRSKIRLQDFKVAGWSLFNLALGIAVQATIETIRIAYFRTRSALRVTFRVPMPWDTVIDLIIVFAAREALSYTIHRHVLHSKKDFLRRHVAQYHESWYHSLRAPYPLTAHYDHPISYLIGNVFPTLIPAAVFRLHMVTYAIYLLLVSLEETFAFSGYSVMPTDFFLGRIARRTEMHLHRRGEGNFGPWGVMDWMFRTGVGEDEEEAIDQEVIALDEGPGGATGSWPSSSPSTTAAAAARVPLPESERESERFEEKVEHAIEKHARKRQRQHRLRRTVQSD</sequence>
<dbReference type="STRING" id="1448321.A0A317WTW5"/>
<evidence type="ECO:0000313" key="8">
    <source>
        <dbReference type="EMBL" id="PWY89769.1"/>
    </source>
</evidence>
<dbReference type="InterPro" id="IPR050307">
    <property type="entry name" value="Sterol_Desaturase_Related"/>
</dbReference>
<dbReference type="OrthoDB" id="408954at2759"/>
<dbReference type="GO" id="GO:0005506">
    <property type="term" value="F:iron ion binding"/>
    <property type="evidence" value="ECO:0007669"/>
    <property type="project" value="InterPro"/>
</dbReference>
<dbReference type="GO" id="GO:0016491">
    <property type="term" value="F:oxidoreductase activity"/>
    <property type="evidence" value="ECO:0007669"/>
    <property type="project" value="InterPro"/>
</dbReference>
<proteinExistence type="predicted"/>
<dbReference type="GO" id="GO:0016020">
    <property type="term" value="C:membrane"/>
    <property type="evidence" value="ECO:0007669"/>
    <property type="project" value="UniProtKB-SubCell"/>
</dbReference>
<dbReference type="VEuPathDB" id="FungiDB:BO70DRAFT_426215"/>
<name>A0A317WTW5_9EURO</name>
<dbReference type="GeneID" id="37069998"/>
<protein>
    <submittedName>
        <fullName evidence="8">Sterol desaturase family</fullName>
    </submittedName>
</protein>
<evidence type="ECO:0000313" key="9">
    <source>
        <dbReference type="Proteomes" id="UP000247233"/>
    </source>
</evidence>
<evidence type="ECO:0000256" key="6">
    <source>
        <dbReference type="SAM" id="Phobius"/>
    </source>
</evidence>
<dbReference type="PANTHER" id="PTHR11863">
    <property type="entry name" value="STEROL DESATURASE"/>
    <property type="match status" value="1"/>
</dbReference>